<comment type="caution">
    <text evidence="1">The sequence shown here is derived from an EMBL/GenBank/DDBJ whole genome shotgun (WGS) entry which is preliminary data.</text>
</comment>
<evidence type="ECO:0000313" key="2">
    <source>
        <dbReference type="Proteomes" id="UP001155241"/>
    </source>
</evidence>
<dbReference type="EMBL" id="JAMXLR010000017">
    <property type="protein sequence ID" value="MCO6043062.1"/>
    <property type="molecule type" value="Genomic_DNA"/>
</dbReference>
<evidence type="ECO:0000313" key="1">
    <source>
        <dbReference type="EMBL" id="MCO6043062.1"/>
    </source>
</evidence>
<dbReference type="AlphaFoldDB" id="A0A9X2JF94"/>
<sequence>MKHDLPLLLLRCPVSGGQLEWLADDKLARLQRSVEAAAVVDRDGDLVTKVPEAAIVCPASGWVYPVQGGIPALVPGSAIAIGQFAAAES</sequence>
<reference evidence="1" key="1">
    <citation type="submission" date="2022-06" db="EMBL/GenBank/DDBJ databases">
        <title>Aeoliella straminimaris, a novel planctomycete from sediments.</title>
        <authorList>
            <person name="Vitorino I.R."/>
            <person name="Lage O.M."/>
        </authorList>
    </citation>
    <scope>NUCLEOTIDE SEQUENCE</scope>
    <source>
        <strain evidence="1">ICT_H6.2</strain>
    </source>
</reference>
<dbReference type="SUPFAM" id="SSF158997">
    <property type="entry name" value="Trm112p-like"/>
    <property type="match status" value="1"/>
</dbReference>
<organism evidence="1 2">
    <name type="scientific">Aeoliella straminimaris</name>
    <dbReference type="NCBI Taxonomy" id="2954799"/>
    <lineage>
        <taxon>Bacteria</taxon>
        <taxon>Pseudomonadati</taxon>
        <taxon>Planctomycetota</taxon>
        <taxon>Planctomycetia</taxon>
        <taxon>Pirellulales</taxon>
        <taxon>Lacipirellulaceae</taxon>
        <taxon>Aeoliella</taxon>
    </lineage>
</organism>
<evidence type="ECO:0008006" key="3">
    <source>
        <dbReference type="Google" id="ProtNLM"/>
    </source>
</evidence>
<proteinExistence type="predicted"/>
<dbReference type="Gene3D" id="2.20.25.10">
    <property type="match status" value="1"/>
</dbReference>
<keyword evidence="2" id="KW-1185">Reference proteome</keyword>
<accession>A0A9X2JF94</accession>
<dbReference type="RefSeq" id="WP_252851162.1">
    <property type="nucleotide sequence ID" value="NZ_JAMXLR010000017.1"/>
</dbReference>
<dbReference type="Proteomes" id="UP001155241">
    <property type="component" value="Unassembled WGS sequence"/>
</dbReference>
<protein>
    <recommendedName>
        <fullName evidence="3">Trm112p-like protein</fullName>
    </recommendedName>
</protein>
<gene>
    <name evidence="1" type="ORF">NG895_04015</name>
</gene>
<name>A0A9X2JF94_9BACT</name>